<reference evidence="2 3" key="1">
    <citation type="submission" date="2015-04" db="EMBL/GenBank/DDBJ databases">
        <authorList>
            <person name="Syromyatnikov M.Y."/>
            <person name="Popov V.N."/>
        </authorList>
    </citation>
    <scope>NUCLEOTIDE SEQUENCE [LARGE SCALE GENOMIC DNA]</scope>
</reference>
<protein>
    <submittedName>
        <fullName evidence="2">CLUMA_CG009433, isoform A</fullName>
    </submittedName>
</protein>
<dbReference type="Proteomes" id="UP000183832">
    <property type="component" value="Unassembled WGS sequence"/>
</dbReference>
<sequence>MSENDKQEANQERCLNKRKFESEDENEEPLKRERISPVSEATSRNEITHSRKSIEEAIKALDRIQYELNMGNVLADSPENSDQDTPPESEDETTPDDMLNHAHAMGFAACVRETFRFLDSCGISENDPIYKQLKSRFVGTTN</sequence>
<dbReference type="EMBL" id="CVRI01000043">
    <property type="protein sequence ID" value="CRK95993.1"/>
    <property type="molecule type" value="Genomic_DNA"/>
</dbReference>
<evidence type="ECO:0000256" key="1">
    <source>
        <dbReference type="SAM" id="MobiDB-lite"/>
    </source>
</evidence>
<dbReference type="OrthoDB" id="6720387at2759"/>
<feature type="region of interest" description="Disordered" evidence="1">
    <location>
        <begin position="1"/>
        <end position="50"/>
    </location>
</feature>
<name>A0A1J1IC30_9DIPT</name>
<evidence type="ECO:0000313" key="3">
    <source>
        <dbReference type="Proteomes" id="UP000183832"/>
    </source>
</evidence>
<feature type="compositionally biased region" description="Acidic residues" evidence="1">
    <location>
        <begin position="79"/>
        <end position="95"/>
    </location>
</feature>
<proteinExistence type="predicted"/>
<accession>A0A1J1IC30</accession>
<feature type="region of interest" description="Disordered" evidence="1">
    <location>
        <begin position="70"/>
        <end position="100"/>
    </location>
</feature>
<gene>
    <name evidence="2" type="ORF">CLUMA_CG009433</name>
</gene>
<dbReference type="AlphaFoldDB" id="A0A1J1IC30"/>
<feature type="compositionally biased region" description="Basic and acidic residues" evidence="1">
    <location>
        <begin position="1"/>
        <end position="21"/>
    </location>
</feature>
<organism evidence="2 3">
    <name type="scientific">Clunio marinus</name>
    <dbReference type="NCBI Taxonomy" id="568069"/>
    <lineage>
        <taxon>Eukaryota</taxon>
        <taxon>Metazoa</taxon>
        <taxon>Ecdysozoa</taxon>
        <taxon>Arthropoda</taxon>
        <taxon>Hexapoda</taxon>
        <taxon>Insecta</taxon>
        <taxon>Pterygota</taxon>
        <taxon>Neoptera</taxon>
        <taxon>Endopterygota</taxon>
        <taxon>Diptera</taxon>
        <taxon>Nematocera</taxon>
        <taxon>Chironomoidea</taxon>
        <taxon>Chironomidae</taxon>
        <taxon>Clunio</taxon>
    </lineage>
</organism>
<keyword evidence="3" id="KW-1185">Reference proteome</keyword>
<evidence type="ECO:0000313" key="2">
    <source>
        <dbReference type="EMBL" id="CRK95993.1"/>
    </source>
</evidence>